<gene>
    <name evidence="3" type="primary">LOC108719589</name>
</gene>
<evidence type="ECO:0000256" key="1">
    <source>
        <dbReference type="SAM" id="MobiDB-lite"/>
    </source>
</evidence>
<proteinExistence type="predicted"/>
<dbReference type="Proteomes" id="UP000186698">
    <property type="component" value="Chromosome 1L"/>
</dbReference>
<protein>
    <submittedName>
        <fullName evidence="3">Uncharacterized protein LOC108719589 isoform X1</fullName>
    </submittedName>
</protein>
<evidence type="ECO:0000313" key="3">
    <source>
        <dbReference type="RefSeq" id="XP_041444109.1"/>
    </source>
</evidence>
<feature type="region of interest" description="Disordered" evidence="1">
    <location>
        <begin position="584"/>
        <end position="609"/>
    </location>
</feature>
<evidence type="ECO:0000313" key="2">
    <source>
        <dbReference type="Proteomes" id="UP000186698"/>
    </source>
</evidence>
<dbReference type="OrthoDB" id="9904559at2759"/>
<dbReference type="GeneID" id="108719589"/>
<organism evidence="2 3">
    <name type="scientific">Xenopus laevis</name>
    <name type="common">African clawed frog</name>
    <dbReference type="NCBI Taxonomy" id="8355"/>
    <lineage>
        <taxon>Eukaryota</taxon>
        <taxon>Metazoa</taxon>
        <taxon>Chordata</taxon>
        <taxon>Craniata</taxon>
        <taxon>Vertebrata</taxon>
        <taxon>Euteleostomi</taxon>
        <taxon>Amphibia</taxon>
        <taxon>Batrachia</taxon>
        <taxon>Anura</taxon>
        <taxon>Pipoidea</taxon>
        <taxon>Pipidae</taxon>
        <taxon>Xenopodinae</taxon>
        <taxon>Xenopus</taxon>
        <taxon>Xenopus</taxon>
    </lineage>
</organism>
<keyword evidence="2" id="KW-1185">Reference proteome</keyword>
<dbReference type="RefSeq" id="XP_041444109.1">
    <property type="nucleotide sequence ID" value="XM_041588175.1"/>
</dbReference>
<name>A0A8J1MQM8_XENLA</name>
<feature type="compositionally biased region" description="Basic and acidic residues" evidence="1">
    <location>
        <begin position="584"/>
        <end position="593"/>
    </location>
</feature>
<reference evidence="3" key="1">
    <citation type="submission" date="2025-08" db="UniProtKB">
        <authorList>
            <consortium name="RefSeq"/>
        </authorList>
    </citation>
    <scope>IDENTIFICATION</scope>
    <source>
        <strain evidence="3">J_2021</strain>
        <tissue evidence="3">Erythrocytes</tissue>
    </source>
</reference>
<dbReference type="KEGG" id="xla:108719589"/>
<dbReference type="AlphaFoldDB" id="A0A8J1MQM8"/>
<accession>A0A8J1MQM8</accession>
<feature type="compositionally biased region" description="Acidic residues" evidence="1">
    <location>
        <begin position="594"/>
        <end position="609"/>
    </location>
</feature>
<sequence length="978" mass="113466">MAPPTKKSRLSKVSSEKVLIRLCDAFTRTDGDIICPIIKAENSVRVLYKLQEKDLQNIVHEAGAGNRLTDPKFLWKSAATDRRSESNLFIEYSAELFSETNLMAYQVTLAEKLKDSLKVKDILIDKVQNTEDIIPQPIISEIDFEVHKLELCHKELAKLDELDIKDTFDAIIREFKEQRTKFAFLSQNGKGKSFFLNLLLLMTSDNKEEYRENNRKLILPKNISGDQTVQDVLQSKDHFDNLPDVIKSFIRSNKKNESSKSFITLMRDICQELQFDDAQELEEANASLRRIPAYFSQEKKFPMEPYILAQKSIESYYDSTTKCNIRLRYGTVYQLKVEYFSAKELQIQLFELVSLRRNETGNTTDTSKKTKQSFKFFKAKFAALTSYDISEKNMDCLQSITSYEDIVLSEKVKQFAEKTLLYIGGGKELAKDRLALKKILRGLTSSQDEDHNDKNTYNCRVAAIKEIVVYIPSKILYNKEIMEMPGSDNSDSLSMHFIEDALDQVDGVFFMSECSFKLAEQEVKKILRRSEFMKAWKKNPELYALMLLTYPEKDSNYQFRKEDVVKMKILETKENDRRSTELEELKNLLHPDSDSDSDSDFDFGSESDLSDTLDKSVFSTYVLPILHTSIQAQEGKPHKVLTDNAEFLKYTGIHNLIIKLDTFISTRAPEYSSEVKVLSVLNERPCRQLNPDEAKTIVNLYKKKDMKDTRIFLLCKSHEKLLDPMMIQLTEMYETTLYKKVEELLENTVEDAKDRWEKSENKIRMEMLNPLYRNKGTLSKIIFGDLESHKETFFKILMQEIQKPLDRYKQGLTELLTRELKEVFEYNELEHINSEAFVKETIEDSLTEALNWYKGKQRNALVVKKISECWEKSKKKSLTENILEPAYKLKQLEHAKKEVKENIRIAILRIADHLTDELSVLHDKRWKSISSHLTAKNGLPQMWNILILRLKSISKNGKDGVAQALSNVKTLVSVPYSM</sequence>